<organism evidence="1 2">
    <name type="scientific">Rahnella laticis</name>
    <dbReference type="NCBI Taxonomy" id="2787622"/>
    <lineage>
        <taxon>Bacteria</taxon>
        <taxon>Pseudomonadati</taxon>
        <taxon>Pseudomonadota</taxon>
        <taxon>Gammaproteobacteria</taxon>
        <taxon>Enterobacterales</taxon>
        <taxon>Yersiniaceae</taxon>
        <taxon>Rahnella</taxon>
    </lineage>
</organism>
<name>A0ABS0DYY4_9GAMM</name>
<sequence length="54" mass="6195">MTKEQYESFEVAAKPLIQWLAENVHPHHSAVVTSTDAELFMSECVVKTEEFLKD</sequence>
<proteinExistence type="predicted"/>
<dbReference type="RefSeq" id="WP_195812724.1">
    <property type="nucleotide sequence ID" value="NZ_JADOBI010000001.1"/>
</dbReference>
<dbReference type="Proteomes" id="UP000636811">
    <property type="component" value="Unassembled WGS sequence"/>
</dbReference>
<dbReference type="EMBL" id="JADOBI010000001">
    <property type="protein sequence ID" value="MBF7978082.1"/>
    <property type="molecule type" value="Genomic_DNA"/>
</dbReference>
<comment type="caution">
    <text evidence="1">The sequence shown here is derived from an EMBL/GenBank/DDBJ whole genome shotgun (WGS) entry which is preliminary data.</text>
</comment>
<reference evidence="1 2" key="1">
    <citation type="submission" date="2020-11" db="EMBL/GenBank/DDBJ databases">
        <title>Taxonomic investigation of Rahnella strains.</title>
        <authorList>
            <person name="Lee S.D."/>
        </authorList>
    </citation>
    <scope>NUCLEOTIDE SEQUENCE [LARGE SCALE GENOMIC DNA]</scope>
    <source>
        <strain evidence="1 2">SAP-17</strain>
    </source>
</reference>
<keyword evidence="2" id="KW-1185">Reference proteome</keyword>
<protein>
    <submittedName>
        <fullName evidence="1">Uncharacterized protein</fullName>
    </submittedName>
</protein>
<gene>
    <name evidence="1" type="ORF">IV433_01510</name>
</gene>
<evidence type="ECO:0000313" key="2">
    <source>
        <dbReference type="Proteomes" id="UP000636811"/>
    </source>
</evidence>
<accession>A0ABS0DYY4</accession>
<evidence type="ECO:0000313" key="1">
    <source>
        <dbReference type="EMBL" id="MBF7978082.1"/>
    </source>
</evidence>